<dbReference type="InterPro" id="IPR002110">
    <property type="entry name" value="Ankyrin_rpt"/>
</dbReference>
<keyword evidence="1" id="KW-0677">Repeat</keyword>
<dbReference type="Gene3D" id="1.25.40.20">
    <property type="entry name" value="Ankyrin repeat-containing domain"/>
    <property type="match status" value="1"/>
</dbReference>
<comment type="caution">
    <text evidence="4">The sequence shown here is derived from an EMBL/GenBank/DDBJ whole genome shotgun (WGS) entry which is preliminary data.</text>
</comment>
<keyword evidence="2 3" id="KW-0040">ANK repeat</keyword>
<gene>
    <name evidence="4" type="ORF">THRCLA_21564</name>
</gene>
<dbReference type="EMBL" id="JNBS01001330">
    <property type="protein sequence ID" value="OQS01917.1"/>
    <property type="molecule type" value="Genomic_DNA"/>
</dbReference>
<dbReference type="GO" id="GO:0004842">
    <property type="term" value="F:ubiquitin-protein transferase activity"/>
    <property type="evidence" value="ECO:0007669"/>
    <property type="project" value="TreeGrafter"/>
</dbReference>
<keyword evidence="5" id="KW-1185">Reference proteome</keyword>
<dbReference type="PANTHER" id="PTHR24171:SF8">
    <property type="entry name" value="BRCA1-ASSOCIATED RING DOMAIN PROTEIN 1"/>
    <property type="match status" value="1"/>
</dbReference>
<dbReference type="PROSITE" id="PS50088">
    <property type="entry name" value="ANK_REPEAT"/>
    <property type="match status" value="1"/>
</dbReference>
<evidence type="ECO:0000256" key="3">
    <source>
        <dbReference type="PROSITE-ProRule" id="PRU00023"/>
    </source>
</evidence>
<name>A0A1V9ZV83_9STRA</name>
<dbReference type="InterPro" id="IPR036770">
    <property type="entry name" value="Ankyrin_rpt-contain_sf"/>
</dbReference>
<dbReference type="GO" id="GO:0085020">
    <property type="term" value="P:protein K6-linked ubiquitination"/>
    <property type="evidence" value="ECO:0007669"/>
    <property type="project" value="TreeGrafter"/>
</dbReference>
<proteinExistence type="predicted"/>
<evidence type="ECO:0000313" key="4">
    <source>
        <dbReference type="EMBL" id="OQS01917.1"/>
    </source>
</evidence>
<protein>
    <submittedName>
        <fullName evidence="4">Uncharacterized protein</fullName>
    </submittedName>
</protein>
<organism evidence="4 5">
    <name type="scientific">Thraustotheca clavata</name>
    <dbReference type="NCBI Taxonomy" id="74557"/>
    <lineage>
        <taxon>Eukaryota</taxon>
        <taxon>Sar</taxon>
        <taxon>Stramenopiles</taxon>
        <taxon>Oomycota</taxon>
        <taxon>Saprolegniomycetes</taxon>
        <taxon>Saprolegniales</taxon>
        <taxon>Achlyaceae</taxon>
        <taxon>Thraustotheca</taxon>
    </lineage>
</organism>
<dbReference type="AlphaFoldDB" id="A0A1V9ZV83"/>
<reference evidence="4 5" key="1">
    <citation type="journal article" date="2014" name="Genome Biol. Evol.">
        <title>The secreted proteins of Achlya hypogyna and Thraustotheca clavata identify the ancestral oomycete secretome and reveal gene acquisitions by horizontal gene transfer.</title>
        <authorList>
            <person name="Misner I."/>
            <person name="Blouin N."/>
            <person name="Leonard G."/>
            <person name="Richards T.A."/>
            <person name="Lane C.E."/>
        </authorList>
    </citation>
    <scope>NUCLEOTIDE SEQUENCE [LARGE SCALE GENOMIC DNA]</scope>
    <source>
        <strain evidence="4 5">ATCC 34112</strain>
    </source>
</reference>
<accession>A0A1V9ZV83</accession>
<dbReference type="SUPFAM" id="SSF48403">
    <property type="entry name" value="Ankyrin repeat"/>
    <property type="match status" value="1"/>
</dbReference>
<dbReference type="PANTHER" id="PTHR24171">
    <property type="entry name" value="ANKYRIN REPEAT DOMAIN-CONTAINING PROTEIN 39-RELATED"/>
    <property type="match status" value="1"/>
</dbReference>
<evidence type="ECO:0000256" key="1">
    <source>
        <dbReference type="ARBA" id="ARBA00022737"/>
    </source>
</evidence>
<feature type="non-terminal residue" evidence="4">
    <location>
        <position position="1"/>
    </location>
</feature>
<evidence type="ECO:0000313" key="5">
    <source>
        <dbReference type="Proteomes" id="UP000243217"/>
    </source>
</evidence>
<feature type="repeat" description="ANK" evidence="3">
    <location>
        <begin position="20"/>
        <end position="52"/>
    </location>
</feature>
<dbReference type="OrthoDB" id="539213at2759"/>
<sequence length="61" mass="6669">IEIVKLLVSNGAHIHQVMKNGWTALVTASFFGYEKIVPLLLSAGANVNQPTTVYMLNLTIK</sequence>
<dbReference type="Proteomes" id="UP000243217">
    <property type="component" value="Unassembled WGS sequence"/>
</dbReference>
<dbReference type="Pfam" id="PF12796">
    <property type="entry name" value="Ank_2"/>
    <property type="match status" value="1"/>
</dbReference>
<evidence type="ECO:0000256" key="2">
    <source>
        <dbReference type="ARBA" id="ARBA00023043"/>
    </source>
</evidence>
<dbReference type="PROSITE" id="PS50297">
    <property type="entry name" value="ANK_REP_REGION"/>
    <property type="match status" value="1"/>
</dbReference>